<evidence type="ECO:0000313" key="4">
    <source>
        <dbReference type="Proteomes" id="UP000371041"/>
    </source>
</evidence>
<proteinExistence type="predicted"/>
<feature type="transmembrane region" description="Helical" evidence="2">
    <location>
        <begin position="6"/>
        <end position="27"/>
    </location>
</feature>
<protein>
    <submittedName>
        <fullName evidence="3">Uncharacterized protein</fullName>
    </submittedName>
</protein>
<keyword evidence="2" id="KW-1133">Transmembrane helix</keyword>
<evidence type="ECO:0000256" key="1">
    <source>
        <dbReference type="SAM" id="MobiDB-lite"/>
    </source>
</evidence>
<dbReference type="AlphaFoldDB" id="A0A5Q3Q7M3"/>
<keyword evidence="2" id="KW-0472">Membrane</keyword>
<dbReference type="KEGG" id="sace:GIY23_06160"/>
<dbReference type="EMBL" id="CP045929">
    <property type="protein sequence ID" value="QGK69174.1"/>
    <property type="molecule type" value="Genomic_DNA"/>
</dbReference>
<evidence type="ECO:0000256" key="2">
    <source>
        <dbReference type="SAM" id="Phobius"/>
    </source>
</evidence>
<accession>A0A5Q3Q7M3</accession>
<dbReference type="RefSeq" id="WP_154075774.1">
    <property type="nucleotide sequence ID" value="NZ_CP045929.1"/>
</dbReference>
<organism evidence="3 4">
    <name type="scientific">Allosaccharopolyspora coralli</name>
    <dbReference type="NCBI Taxonomy" id="2665642"/>
    <lineage>
        <taxon>Bacteria</taxon>
        <taxon>Bacillati</taxon>
        <taxon>Actinomycetota</taxon>
        <taxon>Actinomycetes</taxon>
        <taxon>Pseudonocardiales</taxon>
        <taxon>Pseudonocardiaceae</taxon>
        <taxon>Allosaccharopolyspora</taxon>
    </lineage>
</organism>
<name>A0A5Q3Q7M3_9PSEU</name>
<evidence type="ECO:0000313" key="3">
    <source>
        <dbReference type="EMBL" id="QGK69174.1"/>
    </source>
</evidence>
<feature type="region of interest" description="Disordered" evidence="1">
    <location>
        <begin position="54"/>
        <end position="81"/>
    </location>
</feature>
<sequence>MTVLQTVLALVVAPALIYGVIMLLTLWPKFVRSRPQAGEDWDFEPVLWVANPAGVSADGSRQDSDQDSRTTAARGGARGNW</sequence>
<keyword evidence="2" id="KW-0812">Transmembrane</keyword>
<reference evidence="4" key="1">
    <citation type="submission" date="2019-11" db="EMBL/GenBank/DDBJ databases">
        <title>The complete genome sequence of Saccharopolyspora sp. E2A.</title>
        <authorList>
            <person name="Zhang G."/>
        </authorList>
    </citation>
    <scope>NUCLEOTIDE SEQUENCE [LARGE SCALE GENOMIC DNA]</scope>
    <source>
        <strain evidence="4">E2A</strain>
    </source>
</reference>
<keyword evidence="4" id="KW-1185">Reference proteome</keyword>
<gene>
    <name evidence="3" type="ORF">GIY23_06160</name>
</gene>
<dbReference type="Proteomes" id="UP000371041">
    <property type="component" value="Chromosome"/>
</dbReference>